<evidence type="ECO:0000256" key="3">
    <source>
        <dbReference type="ARBA" id="ARBA00022723"/>
    </source>
</evidence>
<protein>
    <submittedName>
        <fullName evidence="7">Alcohol dehydrogenase catalytic domain-containing protein</fullName>
    </submittedName>
</protein>
<evidence type="ECO:0000256" key="2">
    <source>
        <dbReference type="ARBA" id="ARBA00008072"/>
    </source>
</evidence>
<evidence type="ECO:0000256" key="5">
    <source>
        <dbReference type="ARBA" id="ARBA00023002"/>
    </source>
</evidence>
<comment type="cofactor">
    <cofactor evidence="1">
        <name>Zn(2+)</name>
        <dbReference type="ChEBI" id="CHEBI:29105"/>
    </cofactor>
</comment>
<dbReference type="RefSeq" id="WP_202997856.1">
    <property type="nucleotide sequence ID" value="NZ_JAENHO010000017.1"/>
</dbReference>
<dbReference type="EMBL" id="JAENHO010000017">
    <property type="protein sequence ID" value="MBL7261140.1"/>
    <property type="molecule type" value="Genomic_DNA"/>
</dbReference>
<keyword evidence="3" id="KW-0479">Metal-binding</keyword>
<keyword evidence="4" id="KW-0862">Zinc</keyword>
<dbReference type="Gene3D" id="3.40.50.720">
    <property type="entry name" value="NAD(P)-binding Rossmann-like Domain"/>
    <property type="match status" value="1"/>
</dbReference>
<reference evidence="7 8" key="1">
    <citation type="submission" date="2021-01" db="EMBL/GenBank/DDBJ databases">
        <title>Actinoplanes sp. nov. LDG1-01 isolated from lichen.</title>
        <authorList>
            <person name="Saeng-In P."/>
            <person name="Phongsopitanun W."/>
            <person name="Kanchanasin P."/>
            <person name="Yuki M."/>
            <person name="Kudo T."/>
            <person name="Ohkuma M."/>
            <person name="Tanasupawat S."/>
        </authorList>
    </citation>
    <scope>NUCLEOTIDE SEQUENCE [LARGE SCALE GENOMIC DNA]</scope>
    <source>
        <strain evidence="7 8">LDG1-01</strain>
    </source>
</reference>
<proteinExistence type="inferred from homology"/>
<dbReference type="SUPFAM" id="SSF51735">
    <property type="entry name" value="NAD(P)-binding Rossmann-fold domains"/>
    <property type="match status" value="1"/>
</dbReference>
<dbReference type="PANTHER" id="PTHR43161">
    <property type="entry name" value="SORBITOL DEHYDROGENASE"/>
    <property type="match status" value="1"/>
</dbReference>
<name>A0ABS1W323_9ACTN</name>
<evidence type="ECO:0000256" key="4">
    <source>
        <dbReference type="ARBA" id="ARBA00022833"/>
    </source>
</evidence>
<gene>
    <name evidence="7" type="ORF">JKJ07_43340</name>
</gene>
<dbReference type="Gene3D" id="3.90.180.10">
    <property type="entry name" value="Medium-chain alcohol dehydrogenases, catalytic domain"/>
    <property type="match status" value="1"/>
</dbReference>
<comment type="caution">
    <text evidence="7">The sequence shown here is derived from an EMBL/GenBank/DDBJ whole genome shotgun (WGS) entry which is preliminary data.</text>
</comment>
<sequence length="339" mass="34887">MKAHTARQAVVTAPGRVEVRPVAVPSAGPGEVVIRMRLVGICGSDVHAFHARHPFVPLPYHPGHEIYGVVESGEGLTPGSRVVVEPILACGDCKYCRDGRYNLCATMTFFGCTTPDGGLADYLVVPAHRAVPVPDEVGDLAAVLVEPLSTPVHAVRLAGPDLTGKTVAVLGAGTIGLLTLIAARHAGAARIAVSDLSPHKRELAKELGADSVHDAASPAMVQDIRDDLGTSADVVFDCVAVQATVDQAVAIAVKGGTVMIVGVPAAPVTVPLPQIQDLQVRIQGSATYTRGDIEQAVALLAAGAVDPGRIITARYPLDEVEQAFAAASSGGNVKVVVSA</sequence>
<evidence type="ECO:0000313" key="7">
    <source>
        <dbReference type="EMBL" id="MBL7261140.1"/>
    </source>
</evidence>
<dbReference type="InterPro" id="IPR036291">
    <property type="entry name" value="NAD(P)-bd_dom_sf"/>
</dbReference>
<comment type="similarity">
    <text evidence="2">Belongs to the zinc-containing alcohol dehydrogenase family.</text>
</comment>
<evidence type="ECO:0000259" key="6">
    <source>
        <dbReference type="SMART" id="SM00829"/>
    </source>
</evidence>
<dbReference type="SMART" id="SM00829">
    <property type="entry name" value="PKS_ER"/>
    <property type="match status" value="1"/>
</dbReference>
<dbReference type="SUPFAM" id="SSF50129">
    <property type="entry name" value="GroES-like"/>
    <property type="match status" value="1"/>
</dbReference>
<dbReference type="PANTHER" id="PTHR43161:SF9">
    <property type="entry name" value="SORBITOL DEHYDROGENASE"/>
    <property type="match status" value="1"/>
</dbReference>
<dbReference type="Pfam" id="PF00107">
    <property type="entry name" value="ADH_zinc_N"/>
    <property type="match status" value="1"/>
</dbReference>
<evidence type="ECO:0000256" key="1">
    <source>
        <dbReference type="ARBA" id="ARBA00001947"/>
    </source>
</evidence>
<dbReference type="Pfam" id="PF08240">
    <property type="entry name" value="ADH_N"/>
    <property type="match status" value="1"/>
</dbReference>
<dbReference type="InterPro" id="IPR013149">
    <property type="entry name" value="ADH-like_C"/>
</dbReference>
<dbReference type="InterPro" id="IPR013154">
    <property type="entry name" value="ADH-like_N"/>
</dbReference>
<accession>A0ABS1W323</accession>
<keyword evidence="5" id="KW-0560">Oxidoreductase</keyword>
<dbReference type="InterPro" id="IPR020843">
    <property type="entry name" value="ER"/>
</dbReference>
<dbReference type="InterPro" id="IPR011032">
    <property type="entry name" value="GroES-like_sf"/>
</dbReference>
<keyword evidence="8" id="KW-1185">Reference proteome</keyword>
<feature type="domain" description="Enoyl reductase (ER)" evidence="6">
    <location>
        <begin position="12"/>
        <end position="337"/>
    </location>
</feature>
<dbReference type="Proteomes" id="UP000598996">
    <property type="component" value="Unassembled WGS sequence"/>
</dbReference>
<evidence type="ECO:0000313" key="8">
    <source>
        <dbReference type="Proteomes" id="UP000598996"/>
    </source>
</evidence>
<organism evidence="7 8">
    <name type="scientific">Paractinoplanes lichenicola</name>
    <dbReference type="NCBI Taxonomy" id="2802976"/>
    <lineage>
        <taxon>Bacteria</taxon>
        <taxon>Bacillati</taxon>
        <taxon>Actinomycetota</taxon>
        <taxon>Actinomycetes</taxon>
        <taxon>Micromonosporales</taxon>
        <taxon>Micromonosporaceae</taxon>
        <taxon>Paractinoplanes</taxon>
    </lineage>
</organism>